<sequence>MTKFNIFIFILLVGIVFSYPSQSDIYKGSIFKLTTWEILKTFTFDQTVKCITINIQQDQSSKLLLYKEDQFLDDYSDCKEKEDDAIWKIDLNNTIENIVLPDTIVHNPEQSKYILAISNCNLKYYEKLDVNHYTIEVKYNELESSIRNDVSIFQLGVFIGYSVILILTIFFKFIEQEDLVNDNLFIAAKFFDWVSYWTLALLTLLVASGWNTSPLYPYGTWIAQKYFLAGYYIAMIFFTFVLNVIPRITFLKMHHYEYYYYTIPGLIHILLILVAMTIFLIVIRQSYRAHEDTIKKAFFFNFGVVSIIWWVAIPLSLIFFVFLGKDKRQISLYVFDTAVEATFYIYILYQFRPSIKNTNLNFKMEKIQPTNNNNKVLKSPRESSGQATTV</sequence>
<reference evidence="5 6" key="1">
    <citation type="journal article" date="2011" name="Genome Res.">
        <title>Phylogeny-wide analysis of social amoeba genomes highlights ancient origins for complex intercellular communication.</title>
        <authorList>
            <person name="Heidel A.J."/>
            <person name="Lawal H.M."/>
            <person name="Felder M."/>
            <person name="Schilde C."/>
            <person name="Helps N.R."/>
            <person name="Tunggal B."/>
            <person name="Rivero F."/>
            <person name="John U."/>
            <person name="Schleicher M."/>
            <person name="Eichinger L."/>
            <person name="Platzer M."/>
            <person name="Noegel A.A."/>
            <person name="Schaap P."/>
            <person name="Gloeckner G."/>
        </authorList>
    </citation>
    <scope>NUCLEOTIDE SEQUENCE [LARGE SCALE GENOMIC DNA]</scope>
    <source>
        <strain evidence="6">ATCC 26659 / Pp 5 / PN500</strain>
    </source>
</reference>
<dbReference type="RefSeq" id="XP_020427572.1">
    <property type="nucleotide sequence ID" value="XM_020582269.1"/>
</dbReference>
<comment type="caution">
    <text evidence="5">The sequence shown here is derived from an EMBL/GenBank/DDBJ whole genome shotgun (WGS) entry which is preliminary data.</text>
</comment>
<dbReference type="EMBL" id="ADBJ01000056">
    <property type="protein sequence ID" value="EFA75438.1"/>
    <property type="molecule type" value="Genomic_DNA"/>
</dbReference>
<organism evidence="5 6">
    <name type="scientific">Heterostelium pallidum (strain ATCC 26659 / Pp 5 / PN500)</name>
    <name type="common">Cellular slime mold</name>
    <name type="synonym">Polysphondylium pallidum</name>
    <dbReference type="NCBI Taxonomy" id="670386"/>
    <lineage>
        <taxon>Eukaryota</taxon>
        <taxon>Amoebozoa</taxon>
        <taxon>Evosea</taxon>
        <taxon>Eumycetozoa</taxon>
        <taxon>Dictyostelia</taxon>
        <taxon>Acytosteliales</taxon>
        <taxon>Acytosteliaceae</taxon>
        <taxon>Heterostelium</taxon>
    </lineage>
</organism>
<dbReference type="GO" id="GO:0007186">
    <property type="term" value="P:G protein-coupled receptor signaling pathway"/>
    <property type="evidence" value="ECO:0007669"/>
    <property type="project" value="InterPro"/>
</dbReference>
<keyword evidence="3" id="KW-0732">Signal</keyword>
<evidence type="ECO:0000256" key="1">
    <source>
        <dbReference type="SAM" id="MobiDB-lite"/>
    </source>
</evidence>
<keyword evidence="2" id="KW-0812">Transmembrane</keyword>
<dbReference type="InterPro" id="IPR019336">
    <property type="entry name" value="GPR180/TMEM145_TM"/>
</dbReference>
<dbReference type="PANTHER" id="PTHR23252:SF29">
    <property type="entry name" value="INTEGRAL MEMBRANE PROTEIN GPR180"/>
    <property type="match status" value="1"/>
</dbReference>
<protein>
    <recommendedName>
        <fullName evidence="4">GPR180/TMEM145 transmembrane domain-containing protein</fullName>
    </recommendedName>
</protein>
<name>D3BTM1_HETP5</name>
<dbReference type="PANTHER" id="PTHR23252">
    <property type="entry name" value="INTIMAL THICKNESS RECEPTOR-RELATED"/>
    <property type="match status" value="1"/>
</dbReference>
<feature type="transmembrane region" description="Helical" evidence="2">
    <location>
        <begin position="258"/>
        <end position="283"/>
    </location>
</feature>
<dbReference type="AlphaFoldDB" id="D3BTM1"/>
<evidence type="ECO:0000313" key="5">
    <source>
        <dbReference type="EMBL" id="EFA75438.1"/>
    </source>
</evidence>
<evidence type="ECO:0000256" key="3">
    <source>
        <dbReference type="SAM" id="SignalP"/>
    </source>
</evidence>
<feature type="transmembrane region" description="Helical" evidence="2">
    <location>
        <begin position="330"/>
        <end position="349"/>
    </location>
</feature>
<dbReference type="GO" id="GO:0019236">
    <property type="term" value="P:response to pheromone"/>
    <property type="evidence" value="ECO:0007669"/>
    <property type="project" value="InterPro"/>
</dbReference>
<dbReference type="GeneID" id="31366986"/>
<keyword evidence="2" id="KW-0472">Membrane</keyword>
<evidence type="ECO:0000259" key="4">
    <source>
        <dbReference type="Pfam" id="PF10192"/>
    </source>
</evidence>
<keyword evidence="6" id="KW-1185">Reference proteome</keyword>
<feature type="domain" description="GPR180/TMEM145 transmembrane" evidence="4">
    <location>
        <begin position="162"/>
        <end position="345"/>
    </location>
</feature>
<evidence type="ECO:0000313" key="6">
    <source>
        <dbReference type="Proteomes" id="UP000001396"/>
    </source>
</evidence>
<feature type="transmembrane region" description="Helical" evidence="2">
    <location>
        <begin position="298"/>
        <end position="323"/>
    </location>
</feature>
<feature type="chain" id="PRO_5003042513" description="GPR180/TMEM145 transmembrane domain-containing protein" evidence="3">
    <location>
        <begin position="19"/>
        <end position="390"/>
    </location>
</feature>
<gene>
    <name evidence="5" type="ORF">PPL_11518</name>
</gene>
<feature type="region of interest" description="Disordered" evidence="1">
    <location>
        <begin position="371"/>
        <end position="390"/>
    </location>
</feature>
<accession>D3BTM1</accession>
<dbReference type="InParanoid" id="D3BTM1"/>
<feature type="transmembrane region" description="Helical" evidence="2">
    <location>
        <begin position="152"/>
        <end position="174"/>
    </location>
</feature>
<dbReference type="Pfam" id="PF10192">
    <property type="entry name" value="GPR180-TMEM145_TM"/>
    <property type="match status" value="1"/>
</dbReference>
<feature type="transmembrane region" description="Helical" evidence="2">
    <location>
        <begin position="226"/>
        <end position="246"/>
    </location>
</feature>
<feature type="transmembrane region" description="Helical" evidence="2">
    <location>
        <begin position="186"/>
        <end position="206"/>
    </location>
</feature>
<proteinExistence type="predicted"/>
<dbReference type="Proteomes" id="UP000001396">
    <property type="component" value="Unassembled WGS sequence"/>
</dbReference>
<evidence type="ECO:0000256" key="2">
    <source>
        <dbReference type="SAM" id="Phobius"/>
    </source>
</evidence>
<feature type="signal peptide" evidence="3">
    <location>
        <begin position="1"/>
        <end position="18"/>
    </location>
</feature>
<dbReference type="InterPro" id="IPR047831">
    <property type="entry name" value="GPR180/TMEM145"/>
</dbReference>
<keyword evidence="2" id="KW-1133">Transmembrane helix</keyword>